<evidence type="ECO:0000313" key="2">
    <source>
        <dbReference type="Proteomes" id="UP000316855"/>
    </source>
</evidence>
<keyword evidence="2" id="KW-1185">Reference proteome</keyword>
<sequence>MALRSNRQLSKEYHIAKQLLDAGWSGTFGQLAVALGRTTRSALLAVRLTRSYHRRHPAWNSTAVYRQP</sequence>
<organism evidence="1 2">
    <name type="scientific">Gimesia algae</name>
    <dbReference type="NCBI Taxonomy" id="2527971"/>
    <lineage>
        <taxon>Bacteria</taxon>
        <taxon>Pseudomonadati</taxon>
        <taxon>Planctomycetota</taxon>
        <taxon>Planctomycetia</taxon>
        <taxon>Planctomycetales</taxon>
        <taxon>Planctomycetaceae</taxon>
        <taxon>Gimesia</taxon>
    </lineage>
</organism>
<name>A0A517VFD7_9PLAN</name>
<evidence type="ECO:0000313" key="1">
    <source>
        <dbReference type="EMBL" id="QDT91730.1"/>
    </source>
</evidence>
<proteinExistence type="predicted"/>
<protein>
    <submittedName>
        <fullName evidence="1">Uncharacterized protein</fullName>
    </submittedName>
</protein>
<reference evidence="1 2" key="1">
    <citation type="submission" date="2019-02" db="EMBL/GenBank/DDBJ databases">
        <title>Deep-cultivation of Planctomycetes and their phenomic and genomic characterization uncovers novel biology.</title>
        <authorList>
            <person name="Wiegand S."/>
            <person name="Jogler M."/>
            <person name="Boedeker C."/>
            <person name="Pinto D."/>
            <person name="Vollmers J."/>
            <person name="Rivas-Marin E."/>
            <person name="Kohn T."/>
            <person name="Peeters S.H."/>
            <person name="Heuer A."/>
            <person name="Rast P."/>
            <person name="Oberbeckmann S."/>
            <person name="Bunk B."/>
            <person name="Jeske O."/>
            <person name="Meyerdierks A."/>
            <person name="Storesund J.E."/>
            <person name="Kallscheuer N."/>
            <person name="Luecker S."/>
            <person name="Lage O.M."/>
            <person name="Pohl T."/>
            <person name="Merkel B.J."/>
            <person name="Hornburger P."/>
            <person name="Mueller R.-W."/>
            <person name="Bruemmer F."/>
            <person name="Labrenz M."/>
            <person name="Spormann A.M."/>
            <person name="Op den Camp H."/>
            <person name="Overmann J."/>
            <person name="Amann R."/>
            <person name="Jetten M.S.M."/>
            <person name="Mascher T."/>
            <person name="Medema M.H."/>
            <person name="Devos D.P."/>
            <person name="Kaster A.-K."/>
            <person name="Ovreas L."/>
            <person name="Rohde M."/>
            <person name="Galperin M.Y."/>
            <person name="Jogler C."/>
        </authorList>
    </citation>
    <scope>NUCLEOTIDE SEQUENCE [LARGE SCALE GENOMIC DNA]</scope>
    <source>
        <strain evidence="1 2">Pan161</strain>
    </source>
</reference>
<dbReference type="AlphaFoldDB" id="A0A517VFD7"/>
<dbReference type="EMBL" id="CP036343">
    <property type="protein sequence ID" value="QDT91730.1"/>
    <property type="molecule type" value="Genomic_DNA"/>
</dbReference>
<gene>
    <name evidence="1" type="ORF">Pan161_33930</name>
</gene>
<accession>A0A517VFD7</accession>
<dbReference type="KEGG" id="gax:Pan161_33930"/>
<dbReference type="Proteomes" id="UP000316855">
    <property type="component" value="Chromosome"/>
</dbReference>